<dbReference type="SUPFAM" id="SSF48371">
    <property type="entry name" value="ARM repeat"/>
    <property type="match status" value="1"/>
</dbReference>
<evidence type="ECO:0000313" key="2">
    <source>
        <dbReference type="EMBL" id="EPS60883.1"/>
    </source>
</evidence>
<dbReference type="Proteomes" id="UP000015453">
    <property type="component" value="Unassembled WGS sequence"/>
</dbReference>
<gene>
    <name evidence="2" type="ORF">M569_13918</name>
</gene>
<dbReference type="InterPro" id="IPR016024">
    <property type="entry name" value="ARM-type_fold"/>
</dbReference>
<dbReference type="OrthoDB" id="6125419at2759"/>
<organism evidence="2 3">
    <name type="scientific">Genlisea aurea</name>
    <dbReference type="NCBI Taxonomy" id="192259"/>
    <lineage>
        <taxon>Eukaryota</taxon>
        <taxon>Viridiplantae</taxon>
        <taxon>Streptophyta</taxon>
        <taxon>Embryophyta</taxon>
        <taxon>Tracheophyta</taxon>
        <taxon>Spermatophyta</taxon>
        <taxon>Magnoliopsida</taxon>
        <taxon>eudicotyledons</taxon>
        <taxon>Gunneridae</taxon>
        <taxon>Pentapetalae</taxon>
        <taxon>asterids</taxon>
        <taxon>lamiids</taxon>
        <taxon>Lamiales</taxon>
        <taxon>Lentibulariaceae</taxon>
        <taxon>Genlisea</taxon>
    </lineage>
</organism>
<feature type="non-terminal residue" evidence="2">
    <location>
        <position position="1807"/>
    </location>
</feature>
<keyword evidence="3" id="KW-1185">Reference proteome</keyword>
<name>S8DDS2_9LAMI</name>
<comment type="caution">
    <text evidence="2">The sequence shown here is derived from an EMBL/GenBank/DDBJ whole genome shotgun (WGS) entry which is preliminary data.</text>
</comment>
<reference evidence="2 3" key="1">
    <citation type="journal article" date="2013" name="BMC Genomics">
        <title>The miniature genome of a carnivorous plant Genlisea aurea contains a low number of genes and short non-coding sequences.</title>
        <authorList>
            <person name="Leushkin E.V."/>
            <person name="Sutormin R.A."/>
            <person name="Nabieva E.R."/>
            <person name="Penin A.A."/>
            <person name="Kondrashov A.S."/>
            <person name="Logacheva M.D."/>
        </authorList>
    </citation>
    <scope>NUCLEOTIDE SEQUENCE [LARGE SCALE GENOMIC DNA]</scope>
</reference>
<proteinExistence type="predicted"/>
<evidence type="ECO:0000313" key="3">
    <source>
        <dbReference type="Proteomes" id="UP000015453"/>
    </source>
</evidence>
<dbReference type="InterPro" id="IPR045163">
    <property type="entry name" value="Focadhesin/RST1"/>
</dbReference>
<dbReference type="GO" id="GO:0060147">
    <property type="term" value="P:regulation of post-transcriptional gene silencing"/>
    <property type="evidence" value="ECO:0007669"/>
    <property type="project" value="InterPro"/>
</dbReference>
<dbReference type="PANTHER" id="PTHR16212">
    <property type="entry name" value="FOCADHESIN FAMILY MEMBER"/>
    <property type="match status" value="1"/>
</dbReference>
<protein>
    <recommendedName>
        <fullName evidence="1">DUF3730 domain-containing protein</fullName>
    </recommendedName>
</protein>
<feature type="domain" description="DUF3730" evidence="1">
    <location>
        <begin position="542"/>
        <end position="744"/>
    </location>
</feature>
<dbReference type="InterPro" id="IPR022542">
    <property type="entry name" value="FOCAD/RST1_DUF3730"/>
</dbReference>
<accession>S8DDS2</accession>
<sequence>MGSYAPLLERTRVPQPPLQRLAVVAVFEKYRSEPQCDAGADAISGCLRSPFPAVVDQSVREVCRLVKYSKIDVSTALLELQSALDDSSNKRFASLFVKAIGLVTRLDFEEKPSSFRLYRSENHPFVKVLCCGAEAQRELVKQVIIFIRNCSHLGIETVIDFLRPFLNFSIIKVPSSISNMAFFPNLVDVLAAFCCSFPLQAIAILKLLAGCFKYFPCKNAEDIMHICTIIERLVDSYLVVLQKLVEMRLPVGEAQLCGLLLLQEILSLYRDINNCLGATEKILFVSRHLIVRQKDIGLTYVTELSSVMVFMFYILSRSELEHEQYAILTLIGLLLQWKNQSENLKSSTNDLSEELLFIFPVLGLVSSPSRCIKQSAADLLLILGEFATNLHCVQVKDIEPEQKQFLITSPGHIVHRLLRNLWFQQDRLPSHGLFYINCCLDDVHRSEDAHELKMWSSSLREYYSSMGRTGVASTSISRSEDISLTVCSVASVLLMHHTQRSTIDLMIICNKISPRIGVSMLLTVLFYNYVFSADDKSKGPCDLCIELLGMLPSVASHPAMIPLLRQIFVSMLHKDSNVVIKDAAIRLLCKAWEVNGQLYGTLQARFLFYFLFRCISVAVAASIRDVCKKDPDRGVDLILSVAACIENEEPLVQSLALQGLAHLCEADVIDFYTAWDVISKHVQNYLEDASVAHCLCLLLRWGAMDAEAYPDAASSVLSMLWEMGTHIEVMQNSSWIRVQEEAFTTLSQYEVVHIKRSISDFSTRNFEFLTSGPHAANLLVALEEFETRIIAYEHSTRQRYMRDNASSGSRSKISKLLGAVPEVIFRSGMIFPFKEVPGAALLCPPSRKDVNENGNPSKVILDISRDYEDSAAEISSSLQLSRNIILALFSLQSWKPFMQRWLRSCTINPEEKAHHLASDRSRKDENDILKSLMRLAEEAIPRAAENIVLAIGAFCQVLPGSAHAVASSAAKFLLSWLYQYVHEYRQWPAAISLGLISSGLHVTDHELKLSIINSLIEVASNSKSGLVKGACGIGLGLSCQGLLTTFGSSTDTLSNKDMRRMLETQVLRKIIWTLVQMICQFGGNSSTIIEKLAVLFPKGAAGESSYETSIQSEDIDNLEDGAWNVAGLIIGLGYSLEAIYRAGASDVVLYFKDLIISWVPPTHILSSNSIFKDPFSAMSALGACLALPAVVCFCHSVEMFDDAAFNSLMNGFMDLISGLLSAKGSGSCYQSLLVASCAGAGSILSLSLNARISLETEQLKSLLILFKRTYSTSHSHTRLGGMLGAINVMGAGAVTSIHRFHLGAVSSIPAQQDLESYHDLVTELTLLIQEISLLAQSTDDCRIRYEASWAISFLHQYFVSTSNANESSAVTGVAEDSLVMKISLWLMEMSSKLDTDIDIGSLALCLRCLSLAPRLPSLDWRVLISRCMRYGGRVDKMAAPLKNGILQEECFRFLLSHSTKLDSLLTFLDELCELARFKSLDSNLQSLMLLHFSDFLTTFSDARLVKLFDDMAFFFHSMSASAENNWEEKHYLRFSCWKGLQNCVGGNEAETKAYAYNVKQCVEVLFNMLPWPPHEKSSKIEWIEAMKCLGKAHLAWLLDLLQVSNLNNLEEQNGETSTHLKKIHAKIALVRAGTIPVLELTKLKPHILNVRCKVIWSILVEFSMALLRQDESVRRQWLRYTAEISCVTSYPSTAIRFLGLLSGSSCKYMPLLTADESTVLTDLPLTLSCLMETGSSWAAVGESVTLSLWRSTDRINDWINGVDLPESESIHESERGVAGLLFRVMHQSCVSLKKYLPDDKLLKLANM</sequence>
<evidence type="ECO:0000259" key="1">
    <source>
        <dbReference type="Pfam" id="PF12530"/>
    </source>
</evidence>
<dbReference type="Pfam" id="PF12530">
    <property type="entry name" value="DUF3730"/>
    <property type="match status" value="2"/>
</dbReference>
<dbReference type="EMBL" id="AUSU01007232">
    <property type="protein sequence ID" value="EPS60883.1"/>
    <property type="molecule type" value="Genomic_DNA"/>
</dbReference>
<dbReference type="PANTHER" id="PTHR16212:SF4">
    <property type="entry name" value="FOCADHESIN"/>
    <property type="match status" value="1"/>
</dbReference>
<feature type="domain" description="DUF3730" evidence="1">
    <location>
        <begin position="77"/>
        <end position="355"/>
    </location>
</feature>